<dbReference type="Proteomes" id="UP000244855">
    <property type="component" value="Unassembled WGS sequence"/>
</dbReference>
<accession>A0A2V1DKS0</accession>
<evidence type="ECO:0000313" key="3">
    <source>
        <dbReference type="Proteomes" id="UP000244855"/>
    </source>
</evidence>
<reference evidence="2 3" key="1">
    <citation type="journal article" date="2018" name="Sci. Rep.">
        <title>Comparative genomics provides insights into the lifestyle and reveals functional heterogeneity of dark septate endophytic fungi.</title>
        <authorList>
            <person name="Knapp D.G."/>
            <person name="Nemeth J.B."/>
            <person name="Barry K."/>
            <person name="Hainaut M."/>
            <person name="Henrissat B."/>
            <person name="Johnson J."/>
            <person name="Kuo A."/>
            <person name="Lim J.H.P."/>
            <person name="Lipzen A."/>
            <person name="Nolan M."/>
            <person name="Ohm R.A."/>
            <person name="Tamas L."/>
            <person name="Grigoriev I.V."/>
            <person name="Spatafora J.W."/>
            <person name="Nagy L.G."/>
            <person name="Kovacs G.M."/>
        </authorList>
    </citation>
    <scope>NUCLEOTIDE SEQUENCE [LARGE SCALE GENOMIC DNA]</scope>
    <source>
        <strain evidence="2 3">DSE2036</strain>
    </source>
</reference>
<proteinExistence type="predicted"/>
<dbReference type="EMBL" id="KZ805429">
    <property type="protein sequence ID" value="PVH97734.1"/>
    <property type="molecule type" value="Genomic_DNA"/>
</dbReference>
<evidence type="ECO:0000313" key="2">
    <source>
        <dbReference type="EMBL" id="PVH97734.1"/>
    </source>
</evidence>
<gene>
    <name evidence="2" type="ORF">DM02DRAFT_657974</name>
</gene>
<keyword evidence="1" id="KW-0732">Signal</keyword>
<dbReference type="OrthoDB" id="10460683at2759"/>
<organism evidence="2 3">
    <name type="scientific">Periconia macrospinosa</name>
    <dbReference type="NCBI Taxonomy" id="97972"/>
    <lineage>
        <taxon>Eukaryota</taxon>
        <taxon>Fungi</taxon>
        <taxon>Dikarya</taxon>
        <taxon>Ascomycota</taxon>
        <taxon>Pezizomycotina</taxon>
        <taxon>Dothideomycetes</taxon>
        <taxon>Pleosporomycetidae</taxon>
        <taxon>Pleosporales</taxon>
        <taxon>Massarineae</taxon>
        <taxon>Periconiaceae</taxon>
        <taxon>Periconia</taxon>
    </lineage>
</organism>
<evidence type="ECO:0000256" key="1">
    <source>
        <dbReference type="SAM" id="SignalP"/>
    </source>
</evidence>
<keyword evidence="3" id="KW-1185">Reference proteome</keyword>
<name>A0A2V1DKS0_9PLEO</name>
<feature type="chain" id="PRO_5016102508" evidence="1">
    <location>
        <begin position="19"/>
        <end position="70"/>
    </location>
</feature>
<protein>
    <submittedName>
        <fullName evidence="2">Uncharacterized protein</fullName>
    </submittedName>
</protein>
<sequence>MKFFAVLATLTLAATVSAKTCGINGALCGPSKRSVGMTNQVREWIAARAAAPAVAAIEAADKESKKKFET</sequence>
<dbReference type="AlphaFoldDB" id="A0A2V1DKS0"/>
<feature type="signal peptide" evidence="1">
    <location>
        <begin position="1"/>
        <end position="18"/>
    </location>
</feature>